<evidence type="ECO:0000313" key="1">
    <source>
        <dbReference type="EMBL" id="KAK3395226.1"/>
    </source>
</evidence>
<keyword evidence="2" id="KW-1185">Reference proteome</keyword>
<dbReference type="Proteomes" id="UP001285441">
    <property type="component" value="Unassembled WGS sequence"/>
</dbReference>
<dbReference type="AlphaFoldDB" id="A0AAE0U8T1"/>
<reference evidence="1" key="1">
    <citation type="journal article" date="2023" name="Mol. Phylogenet. Evol.">
        <title>Genome-scale phylogeny and comparative genomics of the fungal order Sordariales.</title>
        <authorList>
            <person name="Hensen N."/>
            <person name="Bonometti L."/>
            <person name="Westerberg I."/>
            <person name="Brannstrom I.O."/>
            <person name="Guillou S."/>
            <person name="Cros-Aarteil S."/>
            <person name="Calhoun S."/>
            <person name="Haridas S."/>
            <person name="Kuo A."/>
            <person name="Mondo S."/>
            <person name="Pangilinan J."/>
            <person name="Riley R."/>
            <person name="LaButti K."/>
            <person name="Andreopoulos B."/>
            <person name="Lipzen A."/>
            <person name="Chen C."/>
            <person name="Yan M."/>
            <person name="Daum C."/>
            <person name="Ng V."/>
            <person name="Clum A."/>
            <person name="Steindorff A."/>
            <person name="Ohm R.A."/>
            <person name="Martin F."/>
            <person name="Silar P."/>
            <person name="Natvig D.O."/>
            <person name="Lalanne C."/>
            <person name="Gautier V."/>
            <person name="Ament-Velasquez S.L."/>
            <person name="Kruys A."/>
            <person name="Hutchinson M.I."/>
            <person name="Powell A.J."/>
            <person name="Barry K."/>
            <person name="Miller A.N."/>
            <person name="Grigoriev I.V."/>
            <person name="Debuchy R."/>
            <person name="Gladieux P."/>
            <person name="Hiltunen Thoren M."/>
            <person name="Johannesson H."/>
        </authorList>
    </citation>
    <scope>NUCLEOTIDE SEQUENCE</scope>
    <source>
        <strain evidence="1">CBS 232.78</strain>
    </source>
</reference>
<accession>A0AAE0U8T1</accession>
<sequence>MNIWALSNPEAFEALLGVWIVMFERGTDQKTNPNARAAREELAAKLWFACAGRMYPLCDASRERPFSERQGGSRGSFRGMHLWRLKVIASFSSRTTSLDNKTTTSRCDCPEQDWYTDYSLSSKNKGMSLSHAAEEYLTTVVLVKYTDVWILDAYFRFQKERGWRGKEMSLAEALETEEFRVGLEPLFEWARRKEDEKVEEMTEEGVKEWSALMLEIMTPRDVTDGSKGRLARGVAW</sequence>
<gene>
    <name evidence="1" type="ORF">B0H63DRAFT_462851</name>
</gene>
<evidence type="ECO:0000313" key="2">
    <source>
        <dbReference type="Proteomes" id="UP001285441"/>
    </source>
</evidence>
<organism evidence="1 2">
    <name type="scientific">Podospora didyma</name>
    <dbReference type="NCBI Taxonomy" id="330526"/>
    <lineage>
        <taxon>Eukaryota</taxon>
        <taxon>Fungi</taxon>
        <taxon>Dikarya</taxon>
        <taxon>Ascomycota</taxon>
        <taxon>Pezizomycotina</taxon>
        <taxon>Sordariomycetes</taxon>
        <taxon>Sordariomycetidae</taxon>
        <taxon>Sordariales</taxon>
        <taxon>Podosporaceae</taxon>
        <taxon>Podospora</taxon>
    </lineage>
</organism>
<name>A0AAE0U8T1_9PEZI</name>
<dbReference type="EMBL" id="JAULSW010000001">
    <property type="protein sequence ID" value="KAK3395226.1"/>
    <property type="molecule type" value="Genomic_DNA"/>
</dbReference>
<reference evidence="1" key="2">
    <citation type="submission" date="2023-06" db="EMBL/GenBank/DDBJ databases">
        <authorList>
            <consortium name="Lawrence Berkeley National Laboratory"/>
            <person name="Haridas S."/>
            <person name="Hensen N."/>
            <person name="Bonometti L."/>
            <person name="Westerberg I."/>
            <person name="Brannstrom I.O."/>
            <person name="Guillou S."/>
            <person name="Cros-Aarteil S."/>
            <person name="Calhoun S."/>
            <person name="Kuo A."/>
            <person name="Mondo S."/>
            <person name="Pangilinan J."/>
            <person name="Riley R."/>
            <person name="LaButti K."/>
            <person name="Andreopoulos B."/>
            <person name="Lipzen A."/>
            <person name="Chen C."/>
            <person name="Yanf M."/>
            <person name="Daum C."/>
            <person name="Ng V."/>
            <person name="Clum A."/>
            <person name="Steindorff A."/>
            <person name="Ohm R."/>
            <person name="Martin F."/>
            <person name="Silar P."/>
            <person name="Natvig D."/>
            <person name="Lalanne C."/>
            <person name="Gautier V."/>
            <person name="Ament-velasquez S.L."/>
            <person name="Kruys A."/>
            <person name="Hutchinson M.I."/>
            <person name="Powell A.J."/>
            <person name="Barry K."/>
            <person name="Miller A.N."/>
            <person name="Grigoriev I.V."/>
            <person name="Debuchy R."/>
            <person name="Gladieux P."/>
            <person name="Thoren M.H."/>
            <person name="Johannesson H."/>
        </authorList>
    </citation>
    <scope>NUCLEOTIDE SEQUENCE</scope>
    <source>
        <strain evidence="1">CBS 232.78</strain>
    </source>
</reference>
<proteinExistence type="predicted"/>
<protein>
    <submittedName>
        <fullName evidence="1">Uncharacterized protein</fullName>
    </submittedName>
</protein>
<comment type="caution">
    <text evidence="1">The sequence shown here is derived from an EMBL/GenBank/DDBJ whole genome shotgun (WGS) entry which is preliminary data.</text>
</comment>